<protein>
    <submittedName>
        <fullName evidence="2">Uncharacterized protein</fullName>
    </submittedName>
</protein>
<feature type="compositionally biased region" description="Basic and acidic residues" evidence="1">
    <location>
        <begin position="183"/>
        <end position="193"/>
    </location>
</feature>
<comment type="caution">
    <text evidence="2">The sequence shown here is derived from an EMBL/GenBank/DDBJ whole genome shotgun (WGS) entry which is preliminary data.</text>
</comment>
<evidence type="ECO:0000256" key="1">
    <source>
        <dbReference type="SAM" id="MobiDB-lite"/>
    </source>
</evidence>
<sequence length="193" mass="20902">MELEAQFELSKFMSGPSILSASTSGAGTQLGSRKLNEGDPAEELQVVSPTLDKNDGSIEALLASSPATHGKRIANSMQTMEHKDECKDVSGEDEEKKARQKETPDFSNPIVTSEEIYEKVSKLQDKVSAVNRIPKPKPKVEKPPKEDSTSNNNSTDGTNSTPDDESIKKDQPAEESSGSTTSDDVKPEPHDEL</sequence>
<feature type="compositionally biased region" description="Basic and acidic residues" evidence="1">
    <location>
        <begin position="116"/>
        <end position="125"/>
    </location>
</feature>
<dbReference type="EMBL" id="JADCNM010000001">
    <property type="protein sequence ID" value="KAG0500207.1"/>
    <property type="molecule type" value="Genomic_DNA"/>
</dbReference>
<dbReference type="OrthoDB" id="1735774at2759"/>
<gene>
    <name evidence="2" type="ORF">HPP92_000279</name>
</gene>
<organism evidence="2 3">
    <name type="scientific">Vanilla planifolia</name>
    <name type="common">Vanilla</name>
    <dbReference type="NCBI Taxonomy" id="51239"/>
    <lineage>
        <taxon>Eukaryota</taxon>
        <taxon>Viridiplantae</taxon>
        <taxon>Streptophyta</taxon>
        <taxon>Embryophyta</taxon>
        <taxon>Tracheophyta</taxon>
        <taxon>Spermatophyta</taxon>
        <taxon>Magnoliopsida</taxon>
        <taxon>Liliopsida</taxon>
        <taxon>Asparagales</taxon>
        <taxon>Orchidaceae</taxon>
        <taxon>Vanilloideae</taxon>
        <taxon>Vanilleae</taxon>
        <taxon>Vanilla</taxon>
    </lineage>
</organism>
<reference evidence="2 3" key="1">
    <citation type="journal article" date="2020" name="Nat. Food">
        <title>A phased Vanilla planifolia genome enables genetic improvement of flavour and production.</title>
        <authorList>
            <person name="Hasing T."/>
            <person name="Tang H."/>
            <person name="Brym M."/>
            <person name="Khazi F."/>
            <person name="Huang T."/>
            <person name="Chambers A.H."/>
        </authorList>
    </citation>
    <scope>NUCLEOTIDE SEQUENCE [LARGE SCALE GENOMIC DNA]</scope>
    <source>
        <tissue evidence="2">Leaf</tissue>
    </source>
</reference>
<feature type="compositionally biased region" description="Basic and acidic residues" evidence="1">
    <location>
        <begin position="138"/>
        <end position="148"/>
    </location>
</feature>
<evidence type="ECO:0000313" key="3">
    <source>
        <dbReference type="Proteomes" id="UP000639772"/>
    </source>
</evidence>
<feature type="compositionally biased region" description="Basic and acidic residues" evidence="1">
    <location>
        <begin position="80"/>
        <end position="104"/>
    </location>
</feature>
<proteinExistence type="predicted"/>
<name>A0A835SAX3_VANPL</name>
<feature type="compositionally biased region" description="Polar residues" evidence="1">
    <location>
        <begin position="17"/>
        <end position="31"/>
    </location>
</feature>
<dbReference type="Proteomes" id="UP000639772">
    <property type="component" value="Chromosome 1"/>
</dbReference>
<evidence type="ECO:0000313" key="2">
    <source>
        <dbReference type="EMBL" id="KAG0500207.1"/>
    </source>
</evidence>
<feature type="region of interest" description="Disordered" evidence="1">
    <location>
        <begin position="64"/>
        <end position="193"/>
    </location>
</feature>
<feature type="region of interest" description="Disordered" evidence="1">
    <location>
        <begin position="16"/>
        <end position="41"/>
    </location>
</feature>
<feature type="compositionally biased region" description="Low complexity" evidence="1">
    <location>
        <begin position="149"/>
        <end position="161"/>
    </location>
</feature>
<accession>A0A835SAX3</accession>
<dbReference type="AlphaFoldDB" id="A0A835SAX3"/>